<evidence type="ECO:0000256" key="15">
    <source>
        <dbReference type="ARBA" id="ARBA00022875"/>
    </source>
</evidence>
<dbReference type="InterPro" id="IPR000742">
    <property type="entry name" value="EGF"/>
</dbReference>
<evidence type="ECO:0000256" key="17">
    <source>
        <dbReference type="ARBA" id="ARBA00023136"/>
    </source>
</evidence>
<dbReference type="PROSITE" id="PS01209">
    <property type="entry name" value="LDLRA_1"/>
    <property type="match status" value="1"/>
</dbReference>
<evidence type="ECO:0000256" key="3">
    <source>
        <dbReference type="ARBA" id="ARBA00009214"/>
    </source>
</evidence>
<evidence type="ECO:0000256" key="13">
    <source>
        <dbReference type="ARBA" id="ARBA00022852"/>
    </source>
</evidence>
<feature type="domain" description="MACPF" evidence="28">
    <location>
        <begin position="158"/>
        <end position="504"/>
    </location>
</feature>
<keyword evidence="18 25" id="KW-1015">Disulfide bond</keyword>
<dbReference type="Pfam" id="PF01823">
    <property type="entry name" value="MACPF"/>
    <property type="match status" value="1"/>
</dbReference>
<feature type="signal peptide" evidence="27">
    <location>
        <begin position="1"/>
        <end position="32"/>
    </location>
</feature>
<proteinExistence type="inferred from homology"/>
<dbReference type="PROSITE" id="PS00279">
    <property type="entry name" value="MACPF_1"/>
    <property type="match status" value="1"/>
</dbReference>
<evidence type="ECO:0000256" key="24">
    <source>
        <dbReference type="ARBA" id="ARBA00093472"/>
    </source>
</evidence>
<dbReference type="PROSITE" id="PS00022">
    <property type="entry name" value="EGF_1"/>
    <property type="match status" value="1"/>
</dbReference>
<evidence type="ECO:0000256" key="22">
    <source>
        <dbReference type="ARBA" id="ARBA00031383"/>
    </source>
</evidence>
<evidence type="ECO:0000259" key="28">
    <source>
        <dbReference type="PROSITE" id="PS51412"/>
    </source>
</evidence>
<keyword evidence="8" id="KW-1052">Target cell membrane</keyword>
<feature type="chain" id="PRO_5047355301" description="Complement component C8 beta chain" evidence="27">
    <location>
        <begin position="33"/>
        <end position="684"/>
    </location>
</feature>
<evidence type="ECO:0000256" key="11">
    <source>
        <dbReference type="ARBA" id="ARBA00022729"/>
    </source>
</evidence>
<evidence type="ECO:0000256" key="18">
    <source>
        <dbReference type="ARBA" id="ARBA00023157"/>
    </source>
</evidence>
<comment type="caution">
    <text evidence="25">Lacks conserved residue(s) required for the propagation of feature annotation.</text>
</comment>
<dbReference type="Pfam" id="PF21195">
    <property type="entry name" value="EGF_C8A_B_C6"/>
    <property type="match status" value="1"/>
</dbReference>
<comment type="function">
    <text evidence="23">Component of the membrane attack complex (MAC), a multiprotein complex activated by the complement cascade, which inserts into a target cell membrane and forms a pore, leading to target cell membrane rupture and cell lysis. The MAC is initiated by proteolytic cleavage of C5 into complement C5b in response to the classical, alternative, lectin and GZMK complement pathways. The complement pathways consist in a cascade of proteins that leads to phagocytosis and breakdown of pathogens and signaling that strengthens the adaptive immune system. C8B, together with C8A and C8G, inserts into the target membrane, but does not form pores by itself. During MAC assembly, associates with C5b, C6 and C7 to form the C5b8 intermediate complex that inserts into the target membrane and traverses the bilayer increasing membrane rigidity.</text>
</comment>
<organism evidence="29 30">
    <name type="scientific">Bos indicus</name>
    <name type="common">Zebu</name>
    <dbReference type="NCBI Taxonomy" id="9915"/>
    <lineage>
        <taxon>Eukaryota</taxon>
        <taxon>Metazoa</taxon>
        <taxon>Chordata</taxon>
        <taxon>Craniata</taxon>
        <taxon>Vertebrata</taxon>
        <taxon>Euteleostomi</taxon>
        <taxon>Mammalia</taxon>
        <taxon>Eutheria</taxon>
        <taxon>Laurasiatheria</taxon>
        <taxon>Artiodactyla</taxon>
        <taxon>Ruminantia</taxon>
        <taxon>Pecora</taxon>
        <taxon>Bovidae</taxon>
        <taxon>Bovinae</taxon>
        <taxon>Bos</taxon>
    </lineage>
</organism>
<dbReference type="Gene3D" id="2.10.25.10">
    <property type="entry name" value="Laminin"/>
    <property type="match status" value="1"/>
</dbReference>
<dbReference type="InterPro" id="IPR002172">
    <property type="entry name" value="LDrepeatLR_classA_rpt"/>
</dbReference>
<dbReference type="PRINTS" id="PR00764">
    <property type="entry name" value="COMPLEMENTC9"/>
</dbReference>
<keyword evidence="9" id="KW-0399">Innate immunity</keyword>
<dbReference type="InterPro" id="IPR020863">
    <property type="entry name" value="MACPF_CS"/>
</dbReference>
<dbReference type="Gene3D" id="4.10.400.10">
    <property type="entry name" value="Low-density Lipoprotein Receptor"/>
    <property type="match status" value="1"/>
</dbReference>
<dbReference type="InterPro" id="IPR036383">
    <property type="entry name" value="TSP1_rpt_sf"/>
</dbReference>
<dbReference type="SMART" id="SM00209">
    <property type="entry name" value="TSP1"/>
    <property type="match status" value="1"/>
</dbReference>
<dbReference type="PANTHER" id="PTHR45742">
    <property type="entry name" value="COMPLEMENT COMPONENT C6"/>
    <property type="match status" value="1"/>
</dbReference>
<dbReference type="InterPro" id="IPR009030">
    <property type="entry name" value="Growth_fac_rcpt_cys_sf"/>
</dbReference>
<keyword evidence="12" id="KW-0677">Repeat</keyword>
<dbReference type="GeneID" id="109556241"/>
<keyword evidence="17" id="KW-0472">Membrane</keyword>
<keyword evidence="20" id="KW-0325">Glycoprotein</keyword>
<keyword evidence="15" id="KW-0180">Complement pathway</keyword>
<keyword evidence="10" id="KW-0812">Transmembrane</keyword>
<dbReference type="SUPFAM" id="SSF57424">
    <property type="entry name" value="LDL receptor-like module"/>
    <property type="match status" value="1"/>
</dbReference>
<keyword evidence="11 27" id="KW-0732">Signal</keyword>
<evidence type="ECO:0000256" key="1">
    <source>
        <dbReference type="ARBA" id="ARBA00004276"/>
    </source>
</evidence>
<keyword evidence="7" id="KW-0245">EGF-like domain</keyword>
<evidence type="ECO:0000256" key="8">
    <source>
        <dbReference type="ARBA" id="ARBA00022537"/>
    </source>
</evidence>
<evidence type="ECO:0000256" key="14">
    <source>
        <dbReference type="ARBA" id="ARBA00022859"/>
    </source>
</evidence>
<name>A0ABM4S439_BOSIN</name>
<feature type="region of interest" description="Disordered" evidence="26">
    <location>
        <begin position="29"/>
        <end position="51"/>
    </location>
</feature>
<keyword evidence="13" id="KW-0204">Cytolysis</keyword>
<evidence type="ECO:0000256" key="25">
    <source>
        <dbReference type="PROSITE-ProRule" id="PRU00124"/>
    </source>
</evidence>
<dbReference type="InterPro" id="IPR023415">
    <property type="entry name" value="LDLR_class-A_CS"/>
</dbReference>
<dbReference type="Gene3D" id="2.20.100.10">
    <property type="entry name" value="Thrombospondin type-1 (TSP1) repeat"/>
    <property type="match status" value="1"/>
</dbReference>
<evidence type="ECO:0000256" key="5">
    <source>
        <dbReference type="ARBA" id="ARBA00022452"/>
    </source>
</evidence>
<comment type="subcellular location">
    <subcellularLocation>
        <location evidence="2">Secreted</location>
    </subcellularLocation>
    <subcellularLocation>
        <location evidence="1">Target cell membrane</location>
        <topology evidence="1">Multi-pass membrane protein</topology>
    </subcellularLocation>
</comment>
<evidence type="ECO:0000256" key="6">
    <source>
        <dbReference type="ARBA" id="ARBA00022525"/>
    </source>
</evidence>
<evidence type="ECO:0000256" key="16">
    <source>
        <dbReference type="ARBA" id="ARBA00023058"/>
    </source>
</evidence>
<dbReference type="InterPro" id="IPR020864">
    <property type="entry name" value="MACPF"/>
</dbReference>
<dbReference type="InterPro" id="IPR048831">
    <property type="entry name" value="C8A_B_C6_EGF-like"/>
</dbReference>
<gene>
    <name evidence="30" type="primary">C8B</name>
</gene>
<evidence type="ECO:0000256" key="4">
    <source>
        <dbReference type="ARBA" id="ARBA00013949"/>
    </source>
</evidence>
<evidence type="ECO:0000256" key="21">
    <source>
        <dbReference type="ARBA" id="ARBA00023298"/>
    </source>
</evidence>
<keyword evidence="6" id="KW-0964">Secreted</keyword>
<evidence type="ECO:0000256" key="10">
    <source>
        <dbReference type="ARBA" id="ARBA00022692"/>
    </source>
</evidence>
<feature type="compositionally biased region" description="Polar residues" evidence="26">
    <location>
        <begin position="38"/>
        <end position="51"/>
    </location>
</feature>
<dbReference type="PROSITE" id="PS50068">
    <property type="entry name" value="LDLRA_2"/>
    <property type="match status" value="1"/>
</dbReference>
<protein>
    <recommendedName>
        <fullName evidence="4">Complement component C8 beta chain</fullName>
    </recommendedName>
    <alternativeName>
        <fullName evidence="22">Complement component 8 subunit beta</fullName>
    </alternativeName>
</protein>
<dbReference type="CDD" id="cd00112">
    <property type="entry name" value="LDLa"/>
    <property type="match status" value="1"/>
</dbReference>
<dbReference type="PROSITE" id="PS01186">
    <property type="entry name" value="EGF_2"/>
    <property type="match status" value="1"/>
</dbReference>
<evidence type="ECO:0000256" key="20">
    <source>
        <dbReference type="ARBA" id="ARBA00023180"/>
    </source>
</evidence>
<evidence type="ECO:0000313" key="29">
    <source>
        <dbReference type="Proteomes" id="UP001652663"/>
    </source>
</evidence>
<evidence type="ECO:0000256" key="27">
    <source>
        <dbReference type="SAM" id="SignalP"/>
    </source>
</evidence>
<dbReference type="SUPFAM" id="SSF57184">
    <property type="entry name" value="Growth factor receptor domain"/>
    <property type="match status" value="1"/>
</dbReference>
<evidence type="ECO:0000256" key="19">
    <source>
        <dbReference type="ARBA" id="ARBA00023162"/>
    </source>
</evidence>
<dbReference type="SMART" id="SM00192">
    <property type="entry name" value="LDLa"/>
    <property type="match status" value="1"/>
</dbReference>
<evidence type="ECO:0000256" key="12">
    <source>
        <dbReference type="ARBA" id="ARBA00022737"/>
    </source>
</evidence>
<dbReference type="PANTHER" id="PTHR45742:SF5">
    <property type="entry name" value="COMPLEMENT COMPONENT C8 BETA CHAIN"/>
    <property type="match status" value="1"/>
</dbReference>
<evidence type="ECO:0000313" key="30">
    <source>
        <dbReference type="RefSeq" id="XP_070642562.1"/>
    </source>
</evidence>
<evidence type="ECO:0000256" key="7">
    <source>
        <dbReference type="ARBA" id="ARBA00022536"/>
    </source>
</evidence>
<comment type="similarity">
    <text evidence="3">Belongs to the complement C6/C7/C8/C9 family.</text>
</comment>
<comment type="subunit">
    <text evidence="24">Heterotrimer of 3 chains: alpha (C8A), beta (C8B) and gamma (C8G); the alpha and gamma chains are disulfide bonded. Component of the membrane attack complex (MAC), composed of complement C5b, C6, C7, C8A, C8B, C8G and multiple copies of the pore-forming subunit C9.</text>
</comment>
<dbReference type="Proteomes" id="UP001652663">
    <property type="component" value="Chromosome 3"/>
</dbReference>
<evidence type="ECO:0000256" key="2">
    <source>
        <dbReference type="ARBA" id="ARBA00004613"/>
    </source>
</evidence>
<keyword evidence="14" id="KW-0391">Immunity</keyword>
<keyword evidence="29" id="KW-1185">Reference proteome</keyword>
<keyword evidence="21" id="KW-1053">Target membrane</keyword>
<dbReference type="Pfam" id="PF00057">
    <property type="entry name" value="Ldl_recept_a"/>
    <property type="match status" value="1"/>
</dbReference>
<evidence type="ECO:0000256" key="23">
    <source>
        <dbReference type="ARBA" id="ARBA00093292"/>
    </source>
</evidence>
<keyword evidence="19" id="KW-0179">Complement alternate pathway</keyword>
<dbReference type="InterPro" id="IPR001862">
    <property type="entry name" value="MAC_perforin"/>
</dbReference>
<keyword evidence="5" id="KW-1134">Transmembrane beta strand</keyword>
<dbReference type="InterPro" id="IPR036055">
    <property type="entry name" value="LDL_receptor-like_sf"/>
</dbReference>
<dbReference type="RefSeq" id="XP_070642562.1">
    <property type="nucleotide sequence ID" value="XM_070786461.1"/>
</dbReference>
<dbReference type="SUPFAM" id="SSF82895">
    <property type="entry name" value="TSP-1 type 1 repeat"/>
    <property type="match status" value="1"/>
</dbReference>
<dbReference type="InterPro" id="IPR000884">
    <property type="entry name" value="TSP1_rpt"/>
</dbReference>
<evidence type="ECO:0000256" key="26">
    <source>
        <dbReference type="SAM" id="MobiDB-lite"/>
    </source>
</evidence>
<evidence type="ECO:0000256" key="9">
    <source>
        <dbReference type="ARBA" id="ARBA00022588"/>
    </source>
</evidence>
<reference evidence="30" key="1">
    <citation type="submission" date="2025-08" db="UniProtKB">
        <authorList>
            <consortium name="RefSeq"/>
        </authorList>
    </citation>
    <scope>IDENTIFICATION</scope>
    <source>
        <tissue evidence="30">Blood</tissue>
    </source>
</reference>
<accession>A0ABM4S439</accession>
<sequence>MKTSRTWAWRVPAELFLLCAALGSFSVPSSRGERPPSLGSNAVNESLAKTRQTRSVDVTPLPIDCELSSWSSWTTCDPCQKKRYRHAYLIRPSQFHGEQCNFSDKEVEDCVSNRPCRSQVRCEGFMCAQTGRCINRRLLCNGDNDCGDQSDEANCRKTYKKCQQEMEQYWAIGSLASGINLFTNNLEGPVLDHRYYAGLCSPHYILNTRFRKPYNVENFIPQTRGKYDFTLTEYESYSDFEHNVTGTAISKSSFSLGFKIAGIFELGYSSMSNIGQHFISRIKRFSHTKSKFLHARSDLEVAHYKLKTRNLMLHHEFLQRVKQLPLEYSYGEYRDLFRDFGTHYITEAVLGGIYEYTLIMNKEAMDRGDYSLKNIHDCAKHDFKIGAAITSVYLKLGVSEAKCSDILNEIKDRNKKDSMVKDLVVLVRGGASEYVTALAYKELPTADLMQEWGDAVQYNPDIIKVKVMPLYELVTATDFAYSSTVKQNMKKALEEFQKEVDSCQCAPCQGNGVPVLKGTRCECICPAGFQGSACEVTHRKSGFLITGPPGKPLRSILTPDLIFSQLRVLHVTRLLMYGSHKSSLQIILECLSFFFFNVVNSLEKAMAPHSSTLAWKIPWTEEPGPWGLEGLDMTDRLPFHFSLSCIGEGNGNPLQCSCLENPRDGGAWWAAVYGITESDMTEVT</sequence>
<dbReference type="PROSITE" id="PS50092">
    <property type="entry name" value="TSP1"/>
    <property type="match status" value="1"/>
</dbReference>
<feature type="disulfide bond" evidence="25">
    <location>
        <begin position="140"/>
        <end position="155"/>
    </location>
</feature>
<keyword evidence="16" id="KW-0473">Membrane attack complex</keyword>
<dbReference type="SMART" id="SM00457">
    <property type="entry name" value="MACPF"/>
    <property type="match status" value="1"/>
</dbReference>
<dbReference type="PROSITE" id="PS51412">
    <property type="entry name" value="MACPF_2"/>
    <property type="match status" value="1"/>
</dbReference>